<dbReference type="AlphaFoldDB" id="A0A0A8ZL39"/>
<reference evidence="1" key="2">
    <citation type="journal article" date="2015" name="Data Brief">
        <title>Shoot transcriptome of the giant reed, Arundo donax.</title>
        <authorList>
            <person name="Barrero R.A."/>
            <person name="Guerrero F.D."/>
            <person name="Moolhuijzen P."/>
            <person name="Goolsby J.A."/>
            <person name="Tidwell J."/>
            <person name="Bellgard S.E."/>
            <person name="Bellgard M.I."/>
        </authorList>
    </citation>
    <scope>NUCLEOTIDE SEQUENCE</scope>
    <source>
        <tissue evidence="1">Shoot tissue taken approximately 20 cm above the soil surface</tissue>
    </source>
</reference>
<reference evidence="1" key="1">
    <citation type="submission" date="2014-09" db="EMBL/GenBank/DDBJ databases">
        <authorList>
            <person name="Magalhaes I.L.F."/>
            <person name="Oliveira U."/>
            <person name="Santos F.R."/>
            <person name="Vidigal T.H.D.A."/>
            <person name="Brescovit A.D."/>
            <person name="Santos A.J."/>
        </authorList>
    </citation>
    <scope>NUCLEOTIDE SEQUENCE</scope>
    <source>
        <tissue evidence="1">Shoot tissue taken approximately 20 cm above the soil surface</tissue>
    </source>
</reference>
<proteinExistence type="predicted"/>
<dbReference type="EMBL" id="GBRH01258374">
    <property type="protein sequence ID" value="JAD39521.1"/>
    <property type="molecule type" value="Transcribed_RNA"/>
</dbReference>
<accession>A0A0A8ZL39</accession>
<protein>
    <submittedName>
        <fullName evidence="1">Uncharacterized protein</fullName>
    </submittedName>
</protein>
<organism evidence="1">
    <name type="scientific">Arundo donax</name>
    <name type="common">Giant reed</name>
    <name type="synonym">Donax arundinaceus</name>
    <dbReference type="NCBI Taxonomy" id="35708"/>
    <lineage>
        <taxon>Eukaryota</taxon>
        <taxon>Viridiplantae</taxon>
        <taxon>Streptophyta</taxon>
        <taxon>Embryophyta</taxon>
        <taxon>Tracheophyta</taxon>
        <taxon>Spermatophyta</taxon>
        <taxon>Magnoliopsida</taxon>
        <taxon>Liliopsida</taxon>
        <taxon>Poales</taxon>
        <taxon>Poaceae</taxon>
        <taxon>PACMAD clade</taxon>
        <taxon>Arundinoideae</taxon>
        <taxon>Arundineae</taxon>
        <taxon>Arundo</taxon>
    </lineage>
</organism>
<evidence type="ECO:0000313" key="1">
    <source>
        <dbReference type="EMBL" id="JAD39521.1"/>
    </source>
</evidence>
<sequence>MLAELHIYDLSSCRTIYMLERLKIKCIFVL</sequence>
<name>A0A0A8ZL39_ARUDO</name>